<evidence type="ECO:0000256" key="1">
    <source>
        <dbReference type="ARBA" id="ARBA00023015"/>
    </source>
</evidence>
<reference evidence="6 7" key="1">
    <citation type="submission" date="2019-06" db="EMBL/GenBank/DDBJ databases">
        <title>Sequencing the genomes of 1000 actinobacteria strains.</title>
        <authorList>
            <person name="Klenk H.-P."/>
        </authorList>
    </citation>
    <scope>NUCLEOTIDE SEQUENCE [LARGE SCALE GENOMIC DNA]</scope>
    <source>
        <strain evidence="6 7">DSM 44826</strain>
    </source>
</reference>
<sequence length="189" mass="19756">MTARTTPGPRDRLLDAAQELTYRQGVGVGVDTLLKTANVARRSLYEHFGGKDGLVAEVLRRSAAEDAAAYRATMAAAGEDPTARLLAVFDTLASVVGQADFRGCRYLAADLALTDPDHPGHAVTRAYRAEVTALFEAELARLGHPRPAAAADQLLLIIDGIMAAGATRPASDPAAAGRELALLILTPAG</sequence>
<feature type="domain" description="HTH tetR-type" evidence="5">
    <location>
        <begin position="7"/>
        <end position="66"/>
    </location>
</feature>
<dbReference type="AlphaFoldDB" id="A0A561SF94"/>
<dbReference type="Gene3D" id="1.10.357.10">
    <property type="entry name" value="Tetracycline Repressor, domain 2"/>
    <property type="match status" value="1"/>
</dbReference>
<dbReference type="RefSeq" id="WP_145910510.1">
    <property type="nucleotide sequence ID" value="NZ_BAAAMZ010000001.1"/>
</dbReference>
<evidence type="ECO:0000256" key="4">
    <source>
        <dbReference type="PROSITE-ProRule" id="PRU00335"/>
    </source>
</evidence>
<keyword evidence="1" id="KW-0805">Transcription regulation</keyword>
<gene>
    <name evidence="6" type="ORF">FHX73_15155</name>
</gene>
<dbReference type="PANTHER" id="PTHR47506">
    <property type="entry name" value="TRANSCRIPTIONAL REGULATORY PROTEIN"/>
    <property type="match status" value="1"/>
</dbReference>
<evidence type="ECO:0000256" key="3">
    <source>
        <dbReference type="ARBA" id="ARBA00023163"/>
    </source>
</evidence>
<organism evidence="6 7">
    <name type="scientific">Kitasatospora viridis</name>
    <dbReference type="NCBI Taxonomy" id="281105"/>
    <lineage>
        <taxon>Bacteria</taxon>
        <taxon>Bacillati</taxon>
        <taxon>Actinomycetota</taxon>
        <taxon>Actinomycetes</taxon>
        <taxon>Kitasatosporales</taxon>
        <taxon>Streptomycetaceae</taxon>
        <taxon>Kitasatospora</taxon>
    </lineage>
</organism>
<dbReference type="InterPro" id="IPR001647">
    <property type="entry name" value="HTH_TetR"/>
</dbReference>
<protein>
    <submittedName>
        <fullName evidence="6">TetR family transcriptional regulator</fullName>
    </submittedName>
</protein>
<dbReference type="Proteomes" id="UP000317940">
    <property type="component" value="Unassembled WGS sequence"/>
</dbReference>
<evidence type="ECO:0000259" key="5">
    <source>
        <dbReference type="PROSITE" id="PS50977"/>
    </source>
</evidence>
<evidence type="ECO:0000256" key="2">
    <source>
        <dbReference type="ARBA" id="ARBA00023125"/>
    </source>
</evidence>
<dbReference type="PRINTS" id="PR00455">
    <property type="entry name" value="HTHTETR"/>
</dbReference>
<dbReference type="InterPro" id="IPR036271">
    <property type="entry name" value="Tet_transcr_reg_TetR-rel_C_sf"/>
</dbReference>
<evidence type="ECO:0000313" key="6">
    <source>
        <dbReference type="EMBL" id="TWF73542.1"/>
    </source>
</evidence>
<feature type="DNA-binding region" description="H-T-H motif" evidence="4">
    <location>
        <begin position="29"/>
        <end position="48"/>
    </location>
</feature>
<dbReference type="GO" id="GO:0003677">
    <property type="term" value="F:DNA binding"/>
    <property type="evidence" value="ECO:0007669"/>
    <property type="project" value="UniProtKB-UniRule"/>
</dbReference>
<keyword evidence="3" id="KW-0804">Transcription</keyword>
<dbReference type="SUPFAM" id="SSF48498">
    <property type="entry name" value="Tetracyclin repressor-like, C-terminal domain"/>
    <property type="match status" value="1"/>
</dbReference>
<dbReference type="EMBL" id="VIWT01000005">
    <property type="protein sequence ID" value="TWF73542.1"/>
    <property type="molecule type" value="Genomic_DNA"/>
</dbReference>
<dbReference type="OrthoDB" id="4214267at2"/>
<accession>A0A561SF94</accession>
<keyword evidence="2 4" id="KW-0238">DNA-binding</keyword>
<dbReference type="InterPro" id="IPR009057">
    <property type="entry name" value="Homeodomain-like_sf"/>
</dbReference>
<dbReference type="PROSITE" id="PS50977">
    <property type="entry name" value="HTH_TETR_2"/>
    <property type="match status" value="1"/>
</dbReference>
<comment type="caution">
    <text evidence="6">The sequence shown here is derived from an EMBL/GenBank/DDBJ whole genome shotgun (WGS) entry which is preliminary data.</text>
</comment>
<dbReference type="Pfam" id="PF00440">
    <property type="entry name" value="TetR_N"/>
    <property type="match status" value="1"/>
</dbReference>
<dbReference type="PANTHER" id="PTHR47506:SF1">
    <property type="entry name" value="HTH-TYPE TRANSCRIPTIONAL REGULATOR YJDC"/>
    <property type="match status" value="1"/>
</dbReference>
<proteinExistence type="predicted"/>
<evidence type="ECO:0000313" key="7">
    <source>
        <dbReference type="Proteomes" id="UP000317940"/>
    </source>
</evidence>
<keyword evidence="7" id="KW-1185">Reference proteome</keyword>
<name>A0A561SF94_9ACTN</name>
<dbReference type="SUPFAM" id="SSF46689">
    <property type="entry name" value="Homeodomain-like"/>
    <property type="match status" value="1"/>
</dbReference>